<accession>A0A6M3J4S4</accession>
<sequence>MSSESTGPVFFSETDMTTQNGIKKVASEYPAWYYTTMVEDLKEDVRREEFALESGVVPAERRPQLLDKVKRLKTKLEEIEKSVPKMTDVEEGKLLKVRKDLGKEISALMFTRSQMQKGLADSHTEARRMVEPSISIEKEVAEVARQCNVTPRNGKISRTEAEKIWKITGRYFNEISNSESLRRD</sequence>
<dbReference type="EMBL" id="MT141524">
    <property type="protein sequence ID" value="QJA64694.1"/>
    <property type="molecule type" value="Genomic_DNA"/>
</dbReference>
<protein>
    <submittedName>
        <fullName evidence="1">Uncharacterized protein</fullName>
    </submittedName>
</protein>
<organism evidence="1">
    <name type="scientific">viral metagenome</name>
    <dbReference type="NCBI Taxonomy" id="1070528"/>
    <lineage>
        <taxon>unclassified sequences</taxon>
        <taxon>metagenomes</taxon>
        <taxon>organismal metagenomes</taxon>
    </lineage>
</organism>
<evidence type="ECO:0000313" key="1">
    <source>
        <dbReference type="EMBL" id="QJA64694.1"/>
    </source>
</evidence>
<gene>
    <name evidence="1" type="ORF">MM415B00475_0028</name>
</gene>
<proteinExistence type="predicted"/>
<reference evidence="1" key="1">
    <citation type="submission" date="2020-03" db="EMBL/GenBank/DDBJ databases">
        <title>The deep terrestrial virosphere.</title>
        <authorList>
            <person name="Holmfeldt K."/>
            <person name="Nilsson E."/>
            <person name="Simone D."/>
            <person name="Lopez-Fernandez M."/>
            <person name="Wu X."/>
            <person name="de Brujin I."/>
            <person name="Lundin D."/>
            <person name="Andersson A."/>
            <person name="Bertilsson S."/>
            <person name="Dopson M."/>
        </authorList>
    </citation>
    <scope>NUCLEOTIDE SEQUENCE</scope>
    <source>
        <strain evidence="1">MM415B00475</strain>
    </source>
</reference>
<dbReference type="AlphaFoldDB" id="A0A6M3J4S4"/>
<name>A0A6M3J4S4_9ZZZZ</name>